<keyword evidence="1" id="KW-0472">Membrane</keyword>
<keyword evidence="3" id="KW-1185">Reference proteome</keyword>
<reference evidence="2 3" key="1">
    <citation type="journal article" date="2022" name="Nat. Plants">
        <title>Genomes of leafy and leafless Platanthera orchids illuminate the evolution of mycoheterotrophy.</title>
        <authorList>
            <person name="Li M.H."/>
            <person name="Liu K.W."/>
            <person name="Li Z."/>
            <person name="Lu H.C."/>
            <person name="Ye Q.L."/>
            <person name="Zhang D."/>
            <person name="Wang J.Y."/>
            <person name="Li Y.F."/>
            <person name="Zhong Z.M."/>
            <person name="Liu X."/>
            <person name="Yu X."/>
            <person name="Liu D.K."/>
            <person name="Tu X.D."/>
            <person name="Liu B."/>
            <person name="Hao Y."/>
            <person name="Liao X.Y."/>
            <person name="Jiang Y.T."/>
            <person name="Sun W.H."/>
            <person name="Chen J."/>
            <person name="Chen Y.Q."/>
            <person name="Ai Y."/>
            <person name="Zhai J.W."/>
            <person name="Wu S.S."/>
            <person name="Zhou Z."/>
            <person name="Hsiao Y.Y."/>
            <person name="Wu W.L."/>
            <person name="Chen Y.Y."/>
            <person name="Lin Y.F."/>
            <person name="Hsu J.L."/>
            <person name="Li C.Y."/>
            <person name="Wang Z.W."/>
            <person name="Zhao X."/>
            <person name="Zhong W.Y."/>
            <person name="Ma X.K."/>
            <person name="Ma L."/>
            <person name="Huang J."/>
            <person name="Chen G.Z."/>
            <person name="Huang M.Z."/>
            <person name="Huang L."/>
            <person name="Peng D.H."/>
            <person name="Luo Y.B."/>
            <person name="Zou S.Q."/>
            <person name="Chen S.P."/>
            <person name="Lan S."/>
            <person name="Tsai W.C."/>
            <person name="Van de Peer Y."/>
            <person name="Liu Z.J."/>
        </authorList>
    </citation>
    <scope>NUCLEOTIDE SEQUENCE [LARGE SCALE GENOMIC DNA]</scope>
    <source>
        <strain evidence="2">Lor288</strain>
    </source>
</reference>
<proteinExistence type="predicted"/>
<keyword evidence="1" id="KW-1133">Transmembrane helix</keyword>
<organism evidence="2 3">
    <name type="scientific">Platanthera guangdongensis</name>
    <dbReference type="NCBI Taxonomy" id="2320717"/>
    <lineage>
        <taxon>Eukaryota</taxon>
        <taxon>Viridiplantae</taxon>
        <taxon>Streptophyta</taxon>
        <taxon>Embryophyta</taxon>
        <taxon>Tracheophyta</taxon>
        <taxon>Spermatophyta</taxon>
        <taxon>Magnoliopsida</taxon>
        <taxon>Liliopsida</taxon>
        <taxon>Asparagales</taxon>
        <taxon>Orchidaceae</taxon>
        <taxon>Orchidoideae</taxon>
        <taxon>Orchideae</taxon>
        <taxon>Orchidinae</taxon>
        <taxon>Platanthera</taxon>
    </lineage>
</organism>
<evidence type="ECO:0000256" key="1">
    <source>
        <dbReference type="SAM" id="Phobius"/>
    </source>
</evidence>
<dbReference type="EMBL" id="JBBWWR010000013">
    <property type="protein sequence ID" value="KAK8956289.1"/>
    <property type="molecule type" value="Genomic_DNA"/>
</dbReference>
<keyword evidence="1" id="KW-0812">Transmembrane</keyword>
<evidence type="ECO:0000313" key="3">
    <source>
        <dbReference type="Proteomes" id="UP001412067"/>
    </source>
</evidence>
<dbReference type="Proteomes" id="UP001412067">
    <property type="component" value="Unassembled WGS sequence"/>
</dbReference>
<evidence type="ECO:0000313" key="2">
    <source>
        <dbReference type="EMBL" id="KAK8956289.1"/>
    </source>
</evidence>
<accession>A0ABR2M1H6</accession>
<sequence>MGRAVGFLPYVGYFTIIMTDMLVLKVCIYLIFILAIKSTDKTPIFCRIEEKFERDKNKRGMVKFI</sequence>
<feature type="transmembrane region" description="Helical" evidence="1">
    <location>
        <begin position="12"/>
        <end position="36"/>
    </location>
</feature>
<gene>
    <name evidence="2" type="ORF">KSP40_PGU002070</name>
</gene>
<comment type="caution">
    <text evidence="2">The sequence shown here is derived from an EMBL/GenBank/DDBJ whole genome shotgun (WGS) entry which is preliminary data.</text>
</comment>
<protein>
    <submittedName>
        <fullName evidence="2">Uncharacterized protein</fullName>
    </submittedName>
</protein>
<name>A0ABR2M1H6_9ASPA</name>